<feature type="transmembrane region" description="Helical" evidence="6">
    <location>
        <begin position="387"/>
        <end position="404"/>
    </location>
</feature>
<organism evidence="7 8">
    <name type="scientific">Geomonas silvestris</name>
    <dbReference type="NCBI Taxonomy" id="2740184"/>
    <lineage>
        <taxon>Bacteria</taxon>
        <taxon>Pseudomonadati</taxon>
        <taxon>Thermodesulfobacteriota</taxon>
        <taxon>Desulfuromonadia</taxon>
        <taxon>Geobacterales</taxon>
        <taxon>Geobacteraceae</taxon>
        <taxon>Geomonas</taxon>
    </lineage>
</organism>
<evidence type="ECO:0000256" key="5">
    <source>
        <dbReference type="ARBA" id="ARBA00023136"/>
    </source>
</evidence>
<dbReference type="InterPro" id="IPR050833">
    <property type="entry name" value="Poly_Biosynth_Transport"/>
</dbReference>
<dbReference type="Pfam" id="PF13440">
    <property type="entry name" value="Polysacc_synt_3"/>
    <property type="match status" value="1"/>
</dbReference>
<feature type="transmembrane region" description="Helical" evidence="6">
    <location>
        <begin position="410"/>
        <end position="428"/>
    </location>
</feature>
<feature type="transmembrane region" description="Helical" evidence="6">
    <location>
        <begin position="468"/>
        <end position="486"/>
    </location>
</feature>
<evidence type="ECO:0000256" key="2">
    <source>
        <dbReference type="ARBA" id="ARBA00022475"/>
    </source>
</evidence>
<comment type="caution">
    <text evidence="7">The sequence shown here is derived from an EMBL/GenBank/DDBJ whole genome shotgun (WGS) entry which is preliminary data.</text>
</comment>
<feature type="transmembrane region" description="Helical" evidence="6">
    <location>
        <begin position="440"/>
        <end position="456"/>
    </location>
</feature>
<keyword evidence="4 6" id="KW-1133">Transmembrane helix</keyword>
<feature type="transmembrane region" description="Helical" evidence="6">
    <location>
        <begin position="195"/>
        <end position="213"/>
    </location>
</feature>
<name>A0A6V8MHE8_9BACT</name>
<dbReference type="RefSeq" id="WP_183354185.1">
    <property type="nucleotide sequence ID" value="NZ_BLXX01000004.1"/>
</dbReference>
<evidence type="ECO:0000313" key="8">
    <source>
        <dbReference type="Proteomes" id="UP000556026"/>
    </source>
</evidence>
<comment type="subcellular location">
    <subcellularLocation>
        <location evidence="1">Cell membrane</location>
        <topology evidence="1">Multi-pass membrane protein</topology>
    </subcellularLocation>
</comment>
<feature type="transmembrane region" description="Helical" evidence="6">
    <location>
        <begin position="55"/>
        <end position="75"/>
    </location>
</feature>
<keyword evidence="8" id="KW-1185">Reference proteome</keyword>
<dbReference type="PANTHER" id="PTHR30250:SF11">
    <property type="entry name" value="O-ANTIGEN TRANSPORTER-RELATED"/>
    <property type="match status" value="1"/>
</dbReference>
<feature type="transmembrane region" description="Helical" evidence="6">
    <location>
        <begin position="271"/>
        <end position="295"/>
    </location>
</feature>
<sequence>MSVQEAAAGAASATGRFREILKSSSLIGAASLLNILIGMVRTKAIALLLGPSGVGLLGLFTQLITLVGTLTGLGIGNSGVRQVAEAAAGADEVKLARTVITLRRVAWVTGIFGFLTLAALSLPLARLSFGDARYAGSVAVLGITLWTGSLAAAQGSLLNGTRRIADLARISVLGSLIGTALSLPCYYLWGTDGIVPSLLLFAAANLAISWYFARRVALPALELPWRESCGEARRLVLLGASFMGAGIAGSAATYLIQVLLSRAFGVAGFGIYQAALSLSGILIGFVLSALGTDYYPRLSAAAQDKKRVVEMVNEQCQVALLLALPALSLLMVAAPLVLRLFYSASFSGATQLLRWFILSMLGRVLSWPLGYVLLAKGEGRSYLGSEIAVDILQVGLVYGCTRLWGLDGAGVAFVLLYLFHVSLMLWLTRRSVGAAWDRRTRQFALVAAATLGLLFANCSFNDREPVNWAVSLLITAAVFLVCFRLISRMSDLGVRRILEKFRLLPRSA</sequence>
<dbReference type="EMBL" id="BLXX01000004">
    <property type="protein sequence ID" value="GFO59344.1"/>
    <property type="molecule type" value="Genomic_DNA"/>
</dbReference>
<proteinExistence type="predicted"/>
<dbReference type="GO" id="GO:0005886">
    <property type="term" value="C:plasma membrane"/>
    <property type="evidence" value="ECO:0007669"/>
    <property type="project" value="UniProtKB-SubCell"/>
</dbReference>
<dbReference type="PANTHER" id="PTHR30250">
    <property type="entry name" value="PST FAMILY PREDICTED COLANIC ACID TRANSPORTER"/>
    <property type="match status" value="1"/>
</dbReference>
<feature type="transmembrane region" description="Helical" evidence="6">
    <location>
        <begin position="170"/>
        <end position="189"/>
    </location>
</feature>
<feature type="transmembrane region" description="Helical" evidence="6">
    <location>
        <begin position="105"/>
        <end position="125"/>
    </location>
</feature>
<dbReference type="AlphaFoldDB" id="A0A6V8MHE8"/>
<dbReference type="CDD" id="cd13125">
    <property type="entry name" value="MATE_like_10"/>
    <property type="match status" value="1"/>
</dbReference>
<feature type="transmembrane region" description="Helical" evidence="6">
    <location>
        <begin position="353"/>
        <end position="375"/>
    </location>
</feature>
<feature type="transmembrane region" description="Helical" evidence="6">
    <location>
        <begin position="137"/>
        <end position="158"/>
    </location>
</feature>
<feature type="transmembrane region" description="Helical" evidence="6">
    <location>
        <begin position="26"/>
        <end position="49"/>
    </location>
</feature>
<keyword evidence="3 6" id="KW-0812">Transmembrane</keyword>
<evidence type="ECO:0000256" key="4">
    <source>
        <dbReference type="ARBA" id="ARBA00022989"/>
    </source>
</evidence>
<gene>
    <name evidence="7" type="ORF">GMST_16690</name>
</gene>
<dbReference type="InterPro" id="IPR044550">
    <property type="entry name" value="WzxE"/>
</dbReference>
<dbReference type="Proteomes" id="UP000556026">
    <property type="component" value="Unassembled WGS sequence"/>
</dbReference>
<keyword evidence="2" id="KW-1003">Cell membrane</keyword>
<evidence type="ECO:0000256" key="1">
    <source>
        <dbReference type="ARBA" id="ARBA00004651"/>
    </source>
</evidence>
<feature type="transmembrane region" description="Helical" evidence="6">
    <location>
        <begin position="234"/>
        <end position="259"/>
    </location>
</feature>
<evidence type="ECO:0000256" key="3">
    <source>
        <dbReference type="ARBA" id="ARBA00022692"/>
    </source>
</evidence>
<evidence type="ECO:0000256" key="6">
    <source>
        <dbReference type="SAM" id="Phobius"/>
    </source>
</evidence>
<feature type="transmembrane region" description="Helical" evidence="6">
    <location>
        <begin position="316"/>
        <end position="341"/>
    </location>
</feature>
<dbReference type="GO" id="GO:0009246">
    <property type="term" value="P:enterobacterial common antigen biosynthetic process"/>
    <property type="evidence" value="ECO:0007669"/>
    <property type="project" value="InterPro"/>
</dbReference>
<keyword evidence="5 6" id="KW-0472">Membrane</keyword>
<accession>A0A6V8MHE8</accession>
<evidence type="ECO:0000313" key="7">
    <source>
        <dbReference type="EMBL" id="GFO59344.1"/>
    </source>
</evidence>
<protein>
    <submittedName>
        <fullName evidence="7">O-antigen translocase</fullName>
    </submittedName>
</protein>
<reference evidence="8" key="1">
    <citation type="submission" date="2020-06" db="EMBL/GenBank/DDBJ databases">
        <title>Draft genomic sequence of Geomonas sp. Red330.</title>
        <authorList>
            <person name="Itoh H."/>
            <person name="Zhenxing X."/>
            <person name="Ushijima N."/>
            <person name="Masuda Y."/>
            <person name="Shiratori Y."/>
            <person name="Senoo K."/>
        </authorList>
    </citation>
    <scope>NUCLEOTIDE SEQUENCE [LARGE SCALE GENOMIC DNA]</scope>
    <source>
        <strain evidence="8">Red330</strain>
    </source>
</reference>